<evidence type="ECO:0000256" key="6">
    <source>
        <dbReference type="SAM" id="Phobius"/>
    </source>
</evidence>
<evidence type="ECO:0000256" key="3">
    <source>
        <dbReference type="ARBA" id="ARBA00022692"/>
    </source>
</evidence>
<protein>
    <submittedName>
        <fullName evidence="7">Lysylphosphatidylglycerol synthase TM region</fullName>
    </submittedName>
</protein>
<dbReference type="STRING" id="1393122.SAMN05660895_0633"/>
<feature type="transmembrane region" description="Helical" evidence="6">
    <location>
        <begin position="169"/>
        <end position="196"/>
    </location>
</feature>
<evidence type="ECO:0000256" key="5">
    <source>
        <dbReference type="ARBA" id="ARBA00023136"/>
    </source>
</evidence>
<dbReference type="RefSeq" id="WP_092457606.1">
    <property type="nucleotide sequence ID" value="NZ_FPCJ01000001.1"/>
</dbReference>
<feature type="transmembrane region" description="Helical" evidence="6">
    <location>
        <begin position="292"/>
        <end position="318"/>
    </location>
</feature>
<dbReference type="Pfam" id="PF03706">
    <property type="entry name" value="LPG_synthase_TM"/>
    <property type="match status" value="1"/>
</dbReference>
<gene>
    <name evidence="7" type="ORF">SAMN05660895_0633</name>
</gene>
<keyword evidence="4 6" id="KW-1133">Transmembrane helix</keyword>
<accession>A0A1I7N587</accession>
<organism evidence="7 8">
    <name type="scientific">Thermoflavifilum thermophilum</name>
    <dbReference type="NCBI Taxonomy" id="1393122"/>
    <lineage>
        <taxon>Bacteria</taxon>
        <taxon>Pseudomonadati</taxon>
        <taxon>Bacteroidota</taxon>
        <taxon>Chitinophagia</taxon>
        <taxon>Chitinophagales</taxon>
        <taxon>Chitinophagaceae</taxon>
        <taxon>Thermoflavifilum</taxon>
    </lineage>
</organism>
<feature type="transmembrane region" description="Helical" evidence="6">
    <location>
        <begin position="248"/>
        <end position="271"/>
    </location>
</feature>
<comment type="subcellular location">
    <subcellularLocation>
        <location evidence="1">Cell membrane</location>
        <topology evidence="1">Multi-pass membrane protein</topology>
    </subcellularLocation>
</comment>
<feature type="transmembrane region" description="Helical" evidence="6">
    <location>
        <begin position="217"/>
        <end position="242"/>
    </location>
</feature>
<dbReference type="InterPro" id="IPR022791">
    <property type="entry name" value="L-PG_synthase/AglD"/>
</dbReference>
<dbReference type="EMBL" id="FPCJ01000001">
    <property type="protein sequence ID" value="SFV29810.1"/>
    <property type="molecule type" value="Genomic_DNA"/>
</dbReference>
<feature type="transmembrane region" description="Helical" evidence="6">
    <location>
        <begin position="122"/>
        <end position="149"/>
    </location>
</feature>
<keyword evidence="8" id="KW-1185">Reference proteome</keyword>
<keyword evidence="5 6" id="KW-0472">Membrane</keyword>
<keyword evidence="3 6" id="KW-0812">Transmembrane</keyword>
<evidence type="ECO:0000313" key="7">
    <source>
        <dbReference type="EMBL" id="SFV29810.1"/>
    </source>
</evidence>
<reference evidence="8" key="1">
    <citation type="submission" date="2016-10" db="EMBL/GenBank/DDBJ databases">
        <authorList>
            <person name="Varghese N."/>
            <person name="Submissions S."/>
        </authorList>
    </citation>
    <scope>NUCLEOTIDE SEQUENCE [LARGE SCALE GENOMIC DNA]</scope>
    <source>
        <strain evidence="8">DSM 14807</strain>
    </source>
</reference>
<dbReference type="OrthoDB" id="1121314at2"/>
<evidence type="ECO:0000256" key="4">
    <source>
        <dbReference type="ARBA" id="ARBA00022989"/>
    </source>
</evidence>
<evidence type="ECO:0000256" key="2">
    <source>
        <dbReference type="ARBA" id="ARBA00022475"/>
    </source>
</evidence>
<dbReference type="AlphaFoldDB" id="A0A1I7N587"/>
<dbReference type="GO" id="GO:0005886">
    <property type="term" value="C:plasma membrane"/>
    <property type="evidence" value="ECO:0007669"/>
    <property type="project" value="UniProtKB-SubCell"/>
</dbReference>
<evidence type="ECO:0000313" key="8">
    <source>
        <dbReference type="Proteomes" id="UP000199537"/>
    </source>
</evidence>
<feature type="transmembrane region" description="Helical" evidence="6">
    <location>
        <begin position="48"/>
        <end position="68"/>
    </location>
</feature>
<feature type="transmembrane region" description="Helical" evidence="6">
    <location>
        <begin position="6"/>
        <end position="27"/>
    </location>
</feature>
<sequence length="327" mass="36777">MSNKSTKIILNTFISVGLFAGLSFLIYRQLQHQQNLSLALEQIRQVGSGHRLVILIALLLMVVPNWLIEARKWQLLLHQFQPVSLFSALQSVLIGVSLGINTPNRIGEYAGRIMLVKPEHRLEAASVMVLSSLSQLMITIGFGILGLGYEVWVGSLHTVTHNRWLESLWVLLCGVCLVVGILYFRKDLMVAFFAYFRRFRFLMKAAQAIRKVPGNILLRLVVLSAIRYLIFSIQFLALLRLLGASVPWVAGFFSISLIYVIMAFLPTVALAEIGIRGELNIYFLSPYTLNTLAIVSAAVVIWLINLILPAIVGSMLWLKVKMIRRKT</sequence>
<proteinExistence type="predicted"/>
<keyword evidence="2" id="KW-1003">Cell membrane</keyword>
<evidence type="ECO:0000256" key="1">
    <source>
        <dbReference type="ARBA" id="ARBA00004651"/>
    </source>
</evidence>
<dbReference type="Proteomes" id="UP000199537">
    <property type="component" value="Unassembled WGS sequence"/>
</dbReference>
<name>A0A1I7N587_9BACT</name>